<name>A0AAN9TLC4_9HEMI</name>
<evidence type="ECO:0000256" key="2">
    <source>
        <dbReference type="SAM" id="MobiDB-lite"/>
    </source>
</evidence>
<evidence type="ECO:0000256" key="1">
    <source>
        <dbReference type="PROSITE-ProRule" id="PRU00325"/>
    </source>
</evidence>
<organism evidence="4 5">
    <name type="scientific">Parthenolecanium corni</name>
    <dbReference type="NCBI Taxonomy" id="536013"/>
    <lineage>
        <taxon>Eukaryota</taxon>
        <taxon>Metazoa</taxon>
        <taxon>Ecdysozoa</taxon>
        <taxon>Arthropoda</taxon>
        <taxon>Hexapoda</taxon>
        <taxon>Insecta</taxon>
        <taxon>Pterygota</taxon>
        <taxon>Neoptera</taxon>
        <taxon>Paraneoptera</taxon>
        <taxon>Hemiptera</taxon>
        <taxon>Sternorrhyncha</taxon>
        <taxon>Coccoidea</taxon>
        <taxon>Coccidae</taxon>
        <taxon>Parthenolecanium</taxon>
    </lineage>
</organism>
<evidence type="ECO:0000313" key="5">
    <source>
        <dbReference type="Proteomes" id="UP001367676"/>
    </source>
</evidence>
<keyword evidence="5" id="KW-1185">Reference proteome</keyword>
<reference evidence="4 5" key="1">
    <citation type="submission" date="2024-03" db="EMBL/GenBank/DDBJ databases">
        <title>Adaptation during the transition from Ophiocordyceps entomopathogen to insect associate is accompanied by gene loss and intensified selection.</title>
        <authorList>
            <person name="Ward C.M."/>
            <person name="Onetto C.A."/>
            <person name="Borneman A.R."/>
        </authorList>
    </citation>
    <scope>NUCLEOTIDE SEQUENCE [LARGE SCALE GENOMIC DNA]</scope>
    <source>
        <strain evidence="4">AWRI1</strain>
        <tissue evidence="4">Single Adult Female</tissue>
    </source>
</reference>
<dbReference type="GO" id="GO:0008270">
    <property type="term" value="F:zinc ion binding"/>
    <property type="evidence" value="ECO:0007669"/>
    <property type="project" value="UniProtKB-KW"/>
</dbReference>
<feature type="compositionally biased region" description="Basic and acidic residues" evidence="2">
    <location>
        <begin position="1"/>
        <end position="26"/>
    </location>
</feature>
<dbReference type="PROSITE" id="PS50966">
    <property type="entry name" value="ZF_SWIM"/>
    <property type="match status" value="1"/>
</dbReference>
<keyword evidence="1" id="KW-0863">Zinc-finger</keyword>
<feature type="compositionally biased region" description="Polar residues" evidence="2">
    <location>
        <begin position="35"/>
        <end position="59"/>
    </location>
</feature>
<accession>A0AAN9TLC4</accession>
<keyword evidence="1" id="KW-0479">Metal-binding</keyword>
<gene>
    <name evidence="4" type="ORF">V9T40_009942</name>
</gene>
<comment type="caution">
    <text evidence="4">The sequence shown here is derived from an EMBL/GenBank/DDBJ whole genome shotgun (WGS) entry which is preliminary data.</text>
</comment>
<protein>
    <recommendedName>
        <fullName evidence="3">SWIM-type domain-containing protein</fullName>
    </recommendedName>
</protein>
<dbReference type="InterPro" id="IPR007527">
    <property type="entry name" value="Znf_SWIM"/>
</dbReference>
<sequence length="571" mass="66369">MSRQEDTSKKFMGKEEGTPMKVRRVDANVSDDQGAPSTSSKAIPQVIQTPVHSQKSRSPSAVRAQPTAAPSANVNMEVDVQAGPSKLPEEDLAQLKDKLTAQAVKFKEYLSNLGAGLNSFGTILKNFVTAQTAQIEAVIAAEKYKWVRDFKHRPFAVTKEHQPPEGDEFIAAHNTHQRSLQIPDTWCFEVSTRIVNLYPEQKKKLGVCVTIPKGYFESWQDLCCNRCQYFSCKACPHKYLCNCDSKENGWCPHIHVAYARNLDVYGEEVSFFILDDPTNKTEKRHIRAIIQGRGKMIREEEDVWVERFDYLVRSERYTVKVNTAWLPKDRCMCSKAKRCLHCDACWCRYNCTCEDYWDERQVCEHIHIVAMNLERAEQRSNADFTFDEFHESKMITQEDDYVQQDQYEWMVEEHDLSFYVAFKHIAELEKDTTWSLLCSAQKKNFIVTVYKSEQSECICEKPETTKAMRCKYCNICKFHYRCPCKAARILAVPCSHMHAIERFRKEQIVGKKTPLDLQREAYFEHLKIDEEMNREEGLLLIRKPLNFTEVRETEDPRLDSSQDIEMKSIQQ</sequence>
<dbReference type="AlphaFoldDB" id="A0AAN9TLC4"/>
<keyword evidence="1" id="KW-0862">Zinc</keyword>
<feature type="region of interest" description="Disordered" evidence="2">
    <location>
        <begin position="552"/>
        <end position="571"/>
    </location>
</feature>
<feature type="region of interest" description="Disordered" evidence="2">
    <location>
        <begin position="1"/>
        <end position="77"/>
    </location>
</feature>
<dbReference type="EMBL" id="JBBCAQ010000017">
    <property type="protein sequence ID" value="KAK7597717.1"/>
    <property type="molecule type" value="Genomic_DNA"/>
</dbReference>
<dbReference type="Proteomes" id="UP001367676">
    <property type="component" value="Unassembled WGS sequence"/>
</dbReference>
<proteinExistence type="predicted"/>
<evidence type="ECO:0000313" key="4">
    <source>
        <dbReference type="EMBL" id="KAK7597717.1"/>
    </source>
</evidence>
<evidence type="ECO:0000259" key="3">
    <source>
        <dbReference type="PROSITE" id="PS50966"/>
    </source>
</evidence>
<feature type="domain" description="SWIM-type" evidence="3">
    <location>
        <begin position="317"/>
        <end position="374"/>
    </location>
</feature>